<comment type="caution">
    <text evidence="3">The sequence shown here is derived from an EMBL/GenBank/DDBJ whole genome shotgun (WGS) entry which is preliminary data.</text>
</comment>
<gene>
    <name evidence="3" type="ORF">KILIM_011_00520</name>
</gene>
<feature type="transmembrane region" description="Helical" evidence="2">
    <location>
        <begin position="180"/>
        <end position="202"/>
    </location>
</feature>
<keyword evidence="4" id="KW-1185">Reference proteome</keyword>
<feature type="transmembrane region" description="Helical" evidence="2">
    <location>
        <begin position="113"/>
        <end position="133"/>
    </location>
</feature>
<evidence type="ECO:0000313" key="3">
    <source>
        <dbReference type="EMBL" id="GAB94779.1"/>
    </source>
</evidence>
<dbReference type="eggNOG" id="ENOG5032ZIV">
    <property type="taxonomic scope" value="Bacteria"/>
</dbReference>
<evidence type="ECO:0000256" key="2">
    <source>
        <dbReference type="SAM" id="Phobius"/>
    </source>
</evidence>
<dbReference type="STRING" id="1184609.KILIM_011_00520"/>
<dbReference type="EMBL" id="BAHD01000011">
    <property type="protein sequence ID" value="GAB94779.1"/>
    <property type="molecule type" value="Genomic_DNA"/>
</dbReference>
<dbReference type="AlphaFoldDB" id="K6X7J6"/>
<dbReference type="Pfam" id="PF09656">
    <property type="entry name" value="PGPGW"/>
    <property type="match status" value="1"/>
</dbReference>
<dbReference type="InterPro" id="IPR013434">
    <property type="entry name" value="CHP02611"/>
</dbReference>
<reference evidence="3 4" key="1">
    <citation type="submission" date="2012-08" db="EMBL/GenBank/DDBJ databases">
        <title>Whole genome shotgun sequence of Kineosphaera limosa NBRC 100340.</title>
        <authorList>
            <person name="Yoshida I."/>
            <person name="Isaki S."/>
            <person name="Hosoyama A."/>
            <person name="Tsuchikane K."/>
            <person name="Katsumata H."/>
            <person name="Ando Y."/>
            <person name="Ohji S."/>
            <person name="Hamada M."/>
            <person name="Tamura T."/>
            <person name="Yamazoe A."/>
            <person name="Yamazaki S."/>
            <person name="Fujita N."/>
        </authorList>
    </citation>
    <scope>NUCLEOTIDE SEQUENCE [LARGE SCALE GENOMIC DNA]</scope>
    <source>
        <strain evidence="3 4">NBRC 100340</strain>
    </source>
</reference>
<keyword evidence="2" id="KW-0472">Membrane</keyword>
<name>K6X7J6_9MICO</name>
<evidence type="ECO:0000313" key="4">
    <source>
        <dbReference type="Proteomes" id="UP000008366"/>
    </source>
</evidence>
<sequence length="225" mass="24147">MVARSDAKGSPGVDERVGTGEVVTSPDQPRVRALRSGEAAPPYPGTTAAGTPDASAAMSDSPGEPSGAGTDPSQRAAGGASGGIDPDLASRPMLGPDWAWRRRLRERRATYHAYRMGVAALGVTVVIVGLILVPLPGPGWLIVFCGLAILATEFHWAKRLHQYVSARLREWNDWIMAQPVWVRLALAAGTFLLVVAFFWVVLKVVGIPSLVPEWITHYLRTYAAL</sequence>
<evidence type="ECO:0008006" key="5">
    <source>
        <dbReference type="Google" id="ProtNLM"/>
    </source>
</evidence>
<accession>K6X7J6</accession>
<feature type="compositionally biased region" description="Low complexity" evidence="1">
    <location>
        <begin position="37"/>
        <end position="57"/>
    </location>
</feature>
<proteinExistence type="predicted"/>
<dbReference type="Proteomes" id="UP000008366">
    <property type="component" value="Unassembled WGS sequence"/>
</dbReference>
<dbReference type="NCBIfam" id="TIGR02611">
    <property type="entry name" value="TIGR02611 family protein"/>
    <property type="match status" value="1"/>
</dbReference>
<evidence type="ECO:0000256" key="1">
    <source>
        <dbReference type="SAM" id="MobiDB-lite"/>
    </source>
</evidence>
<feature type="region of interest" description="Disordered" evidence="1">
    <location>
        <begin position="1"/>
        <end position="90"/>
    </location>
</feature>
<dbReference type="InterPro" id="IPR019099">
    <property type="entry name" value="Uncharacterised_PGPGW_TM"/>
</dbReference>
<feature type="transmembrane region" description="Helical" evidence="2">
    <location>
        <begin position="139"/>
        <end position="159"/>
    </location>
</feature>
<keyword evidence="2" id="KW-1133">Transmembrane helix</keyword>
<protein>
    <recommendedName>
        <fullName evidence="5">TIGR02611 family protein</fullName>
    </recommendedName>
</protein>
<organism evidence="3 4">
    <name type="scientific">Kineosphaera limosa NBRC 100340</name>
    <dbReference type="NCBI Taxonomy" id="1184609"/>
    <lineage>
        <taxon>Bacteria</taxon>
        <taxon>Bacillati</taxon>
        <taxon>Actinomycetota</taxon>
        <taxon>Actinomycetes</taxon>
        <taxon>Micrococcales</taxon>
        <taxon>Dermatophilaceae</taxon>
        <taxon>Kineosphaera</taxon>
    </lineage>
</organism>
<keyword evidence="2" id="KW-0812">Transmembrane</keyword>